<dbReference type="Proteomes" id="UP001359559">
    <property type="component" value="Unassembled WGS sequence"/>
</dbReference>
<sequence>MRQRRRRIQIEGVNEVIAIERREKRRIRVRGKSGESLESFDFLQIDDLFLLKVLDDELFALEGDGFLDFTKQIILGGIEGRLFRGVLNIGDSGEPWEESFSSFSGLSSTGFGLNSPSSLNFGSSLSSKKSSDTK</sequence>
<evidence type="ECO:0000313" key="2">
    <source>
        <dbReference type="Proteomes" id="UP001359559"/>
    </source>
</evidence>
<reference evidence="1 2" key="1">
    <citation type="submission" date="2024-01" db="EMBL/GenBank/DDBJ databases">
        <title>The genomes of 5 underutilized Papilionoideae crops provide insights into root nodulation and disease resistance.</title>
        <authorList>
            <person name="Yuan L."/>
        </authorList>
    </citation>
    <scope>NUCLEOTIDE SEQUENCE [LARGE SCALE GENOMIC DNA]</scope>
    <source>
        <strain evidence="1">LY-2023</strain>
        <tissue evidence="1">Leaf</tissue>
    </source>
</reference>
<protein>
    <submittedName>
        <fullName evidence="1">Uncharacterized protein</fullName>
    </submittedName>
</protein>
<proteinExistence type="predicted"/>
<organism evidence="1 2">
    <name type="scientific">Clitoria ternatea</name>
    <name type="common">Butterfly pea</name>
    <dbReference type="NCBI Taxonomy" id="43366"/>
    <lineage>
        <taxon>Eukaryota</taxon>
        <taxon>Viridiplantae</taxon>
        <taxon>Streptophyta</taxon>
        <taxon>Embryophyta</taxon>
        <taxon>Tracheophyta</taxon>
        <taxon>Spermatophyta</taxon>
        <taxon>Magnoliopsida</taxon>
        <taxon>eudicotyledons</taxon>
        <taxon>Gunneridae</taxon>
        <taxon>Pentapetalae</taxon>
        <taxon>rosids</taxon>
        <taxon>fabids</taxon>
        <taxon>Fabales</taxon>
        <taxon>Fabaceae</taxon>
        <taxon>Papilionoideae</taxon>
        <taxon>50 kb inversion clade</taxon>
        <taxon>NPAAA clade</taxon>
        <taxon>indigoferoid/millettioid clade</taxon>
        <taxon>Phaseoleae</taxon>
        <taxon>Clitoria</taxon>
    </lineage>
</organism>
<dbReference type="AlphaFoldDB" id="A0AAN9JN46"/>
<keyword evidence="2" id="KW-1185">Reference proteome</keyword>
<name>A0AAN9JN46_CLITE</name>
<accession>A0AAN9JN46</accession>
<evidence type="ECO:0000313" key="1">
    <source>
        <dbReference type="EMBL" id="KAK7302290.1"/>
    </source>
</evidence>
<gene>
    <name evidence="1" type="ORF">RJT34_13176</name>
</gene>
<dbReference type="EMBL" id="JAYKXN010000003">
    <property type="protein sequence ID" value="KAK7302290.1"/>
    <property type="molecule type" value="Genomic_DNA"/>
</dbReference>
<comment type="caution">
    <text evidence="1">The sequence shown here is derived from an EMBL/GenBank/DDBJ whole genome shotgun (WGS) entry which is preliminary data.</text>
</comment>